<dbReference type="EMBL" id="FUZO01000001">
    <property type="protein sequence ID" value="SKC41706.1"/>
    <property type="molecule type" value="Genomic_DNA"/>
</dbReference>
<dbReference type="InterPro" id="IPR023286">
    <property type="entry name" value="ABATE_dom_sf"/>
</dbReference>
<name>A0ABY1LKC7_9MICO</name>
<protein>
    <submittedName>
        <fullName evidence="2">Conserved protein containing a Zn-ribbon-like motif, possibly RNA-binding</fullName>
    </submittedName>
</protein>
<dbReference type="SUPFAM" id="SSF160904">
    <property type="entry name" value="Jann2411-like"/>
    <property type="match status" value="1"/>
</dbReference>
<dbReference type="Gene3D" id="1.10.3300.10">
    <property type="entry name" value="Jann2411-like domain"/>
    <property type="match status" value="1"/>
</dbReference>
<organism evidence="2 3">
    <name type="scientific">Plantibacter cousiniae</name>
    <name type="common">nom. nud.</name>
    <dbReference type="NCBI Taxonomy" id="199709"/>
    <lineage>
        <taxon>Bacteria</taxon>
        <taxon>Bacillati</taxon>
        <taxon>Actinomycetota</taxon>
        <taxon>Actinomycetes</taxon>
        <taxon>Micrococcales</taxon>
        <taxon>Microbacteriaceae</taxon>
        <taxon>Plantibacter</taxon>
    </lineage>
</organism>
<sequence>MTTETDFRFDGGATWLNLLATQGQSFGTRPVERIGTPEAGHRWLGLVGFGVDGELSADDLDRLVRLRESLRELAMAAVAGREPAPDDLAQVRGHASGSAGALWSGPAQAGVTLDAALAAIAVQALVMLQGPDRELLRQCAEVDCRWVFLDTSGRRHWCPSPACASRGRVRAHRARQGGSRAG</sequence>
<evidence type="ECO:0000313" key="3">
    <source>
        <dbReference type="Proteomes" id="UP000190827"/>
    </source>
</evidence>
<gene>
    <name evidence="2" type="ORF">SAMN06295973_0752</name>
</gene>
<evidence type="ECO:0000259" key="1">
    <source>
        <dbReference type="Pfam" id="PF11706"/>
    </source>
</evidence>
<dbReference type="PANTHER" id="PTHR35525:SF3">
    <property type="entry name" value="BLL6575 PROTEIN"/>
    <property type="match status" value="1"/>
</dbReference>
<dbReference type="Pfam" id="PF11706">
    <property type="entry name" value="zf-CGNR"/>
    <property type="match status" value="1"/>
</dbReference>
<dbReference type="PANTHER" id="PTHR35525">
    <property type="entry name" value="BLL6575 PROTEIN"/>
    <property type="match status" value="1"/>
</dbReference>
<keyword evidence="3" id="KW-1185">Reference proteome</keyword>
<reference evidence="2 3" key="1">
    <citation type="submission" date="2017-02" db="EMBL/GenBank/DDBJ databases">
        <authorList>
            <person name="Varghese N."/>
            <person name="Submissions S."/>
        </authorList>
    </citation>
    <scope>NUCLEOTIDE SEQUENCE [LARGE SCALE GENOMIC DNA]</scope>
    <source>
        <strain evidence="2 3">VKM Ac-1787</strain>
    </source>
</reference>
<dbReference type="InterPro" id="IPR010852">
    <property type="entry name" value="ABATE"/>
</dbReference>
<dbReference type="Proteomes" id="UP000190827">
    <property type="component" value="Unassembled WGS sequence"/>
</dbReference>
<dbReference type="Pfam" id="PF07336">
    <property type="entry name" value="ABATE"/>
    <property type="match status" value="1"/>
</dbReference>
<dbReference type="InterPro" id="IPR021005">
    <property type="entry name" value="Znf_CGNR"/>
</dbReference>
<feature type="domain" description="Zinc finger CGNR" evidence="1">
    <location>
        <begin position="136"/>
        <end position="176"/>
    </location>
</feature>
<proteinExistence type="predicted"/>
<accession>A0ABY1LKC7</accession>
<comment type="caution">
    <text evidence="2">The sequence shown here is derived from an EMBL/GenBank/DDBJ whole genome shotgun (WGS) entry which is preliminary data.</text>
</comment>
<dbReference type="RefSeq" id="WP_079704777.1">
    <property type="nucleotide sequence ID" value="NZ_FUZO01000001.1"/>
</dbReference>
<evidence type="ECO:0000313" key="2">
    <source>
        <dbReference type="EMBL" id="SKC41706.1"/>
    </source>
</evidence>